<proteinExistence type="predicted"/>
<comment type="caution">
    <text evidence="2">The sequence shown here is derived from an EMBL/GenBank/DDBJ whole genome shotgun (WGS) entry which is preliminary data.</text>
</comment>
<dbReference type="InterPro" id="IPR019557">
    <property type="entry name" value="AminoTfrase-like_pln_mobile"/>
</dbReference>
<dbReference type="InterPro" id="IPR044824">
    <property type="entry name" value="MAIN-like"/>
</dbReference>
<sequence length="305" mass="36094">MAGKLIRLDTKHIPVDQMTMRITCGKWVFGMWPQYAGVQVGLETNQCIDREVETQDAHFSSSIRREYYHSGRRAIAIGIVDRWIEIGWLRDTFPEPDNDSTELERIRYARAYILEMIGGYLMPDLSRNRIHLRWLLKLIDFRAAGMVSLSIFTSLSEPPIYIPTNNENHSASYIGIPISLEDIQLILDQRSEAQVLLVNYAIVEMHQSDRVLRQFGFRQLIPVEPEVLDDKHKVDLRLLNTDWPRQWSKYIKMWESRYDYIPIREPIIIPELACMPEYMSWFKIHGKPYLLSEEEKRRQIRVQRK</sequence>
<accession>A0A8J5ZND9</accession>
<dbReference type="GO" id="GO:0010073">
    <property type="term" value="P:meristem maintenance"/>
    <property type="evidence" value="ECO:0007669"/>
    <property type="project" value="InterPro"/>
</dbReference>
<gene>
    <name evidence="2" type="ORF">CXB51_010377</name>
</gene>
<name>A0A8J5ZND9_9ROSI</name>
<dbReference type="PANTHER" id="PTHR46033:SF8">
    <property type="entry name" value="PROTEIN MAINTENANCE OF MERISTEMS-LIKE"/>
    <property type="match status" value="1"/>
</dbReference>
<evidence type="ECO:0000313" key="3">
    <source>
        <dbReference type="Proteomes" id="UP000701853"/>
    </source>
</evidence>
<dbReference type="Pfam" id="PF10536">
    <property type="entry name" value="PMD"/>
    <property type="match status" value="1"/>
</dbReference>
<dbReference type="OrthoDB" id="852241at2759"/>
<reference evidence="2 3" key="1">
    <citation type="journal article" date="2021" name="bioRxiv">
        <title>The Gossypium anomalum genome as a resource for cotton improvement and evolutionary analysis of hybrid incompatibility.</title>
        <authorList>
            <person name="Grover C.E."/>
            <person name="Yuan D."/>
            <person name="Arick M.A."/>
            <person name="Miller E.R."/>
            <person name="Hu G."/>
            <person name="Peterson D.G."/>
            <person name="Wendel J.F."/>
            <person name="Udall J.A."/>
        </authorList>
    </citation>
    <scope>NUCLEOTIDE SEQUENCE [LARGE SCALE GENOMIC DNA]</scope>
    <source>
        <strain evidence="2">JFW-Udall</strain>
        <tissue evidence="2">Leaf</tissue>
    </source>
</reference>
<dbReference type="Proteomes" id="UP000701853">
    <property type="component" value="Chromosome 5"/>
</dbReference>
<dbReference type="PANTHER" id="PTHR46033">
    <property type="entry name" value="PROTEIN MAIN-LIKE 2"/>
    <property type="match status" value="1"/>
</dbReference>
<evidence type="ECO:0000313" key="2">
    <source>
        <dbReference type="EMBL" id="KAG8493069.1"/>
    </source>
</evidence>
<dbReference type="AlphaFoldDB" id="A0A8J5ZND9"/>
<organism evidence="2 3">
    <name type="scientific">Gossypium anomalum</name>
    <dbReference type="NCBI Taxonomy" id="47600"/>
    <lineage>
        <taxon>Eukaryota</taxon>
        <taxon>Viridiplantae</taxon>
        <taxon>Streptophyta</taxon>
        <taxon>Embryophyta</taxon>
        <taxon>Tracheophyta</taxon>
        <taxon>Spermatophyta</taxon>
        <taxon>Magnoliopsida</taxon>
        <taxon>eudicotyledons</taxon>
        <taxon>Gunneridae</taxon>
        <taxon>Pentapetalae</taxon>
        <taxon>rosids</taxon>
        <taxon>malvids</taxon>
        <taxon>Malvales</taxon>
        <taxon>Malvaceae</taxon>
        <taxon>Malvoideae</taxon>
        <taxon>Gossypium</taxon>
    </lineage>
</organism>
<evidence type="ECO:0000259" key="1">
    <source>
        <dbReference type="Pfam" id="PF10536"/>
    </source>
</evidence>
<protein>
    <recommendedName>
        <fullName evidence="1">Aminotransferase-like plant mobile domain-containing protein</fullName>
    </recommendedName>
</protein>
<keyword evidence="3" id="KW-1185">Reference proteome</keyword>
<dbReference type="EMBL" id="JAHUZN010000005">
    <property type="protein sequence ID" value="KAG8493069.1"/>
    <property type="molecule type" value="Genomic_DNA"/>
</dbReference>
<feature type="domain" description="Aminotransferase-like plant mobile" evidence="1">
    <location>
        <begin position="189"/>
        <end position="283"/>
    </location>
</feature>